<dbReference type="OrthoDB" id="638130at2759"/>
<dbReference type="SUPFAM" id="SSF81383">
    <property type="entry name" value="F-box domain"/>
    <property type="match status" value="1"/>
</dbReference>
<accession>A0A9Q0FDR0</accession>
<dbReference type="Pfam" id="PF03478">
    <property type="entry name" value="Beta-prop_KIB1-4"/>
    <property type="match status" value="1"/>
</dbReference>
<dbReference type="Proteomes" id="UP001141552">
    <property type="component" value="Unassembled WGS sequence"/>
</dbReference>
<dbReference type="AlphaFoldDB" id="A0A9Q0FDR0"/>
<gene>
    <name evidence="2" type="ORF">Tsubulata_008077</name>
</gene>
<keyword evidence="3" id="KW-1185">Reference proteome</keyword>
<reference evidence="2" key="2">
    <citation type="journal article" date="2023" name="Plants (Basel)">
        <title>Annotation of the Turnera subulata (Passifloraceae) Draft Genome Reveals the S-Locus Evolved after the Divergence of Turneroideae from Passifloroideae in a Stepwise Manner.</title>
        <authorList>
            <person name="Henning P.M."/>
            <person name="Roalson E.H."/>
            <person name="Mir W."/>
            <person name="McCubbin A.G."/>
            <person name="Shore J.S."/>
        </authorList>
    </citation>
    <scope>NUCLEOTIDE SEQUENCE</scope>
    <source>
        <strain evidence="2">F60SS</strain>
    </source>
</reference>
<dbReference type="Gene3D" id="1.20.1280.50">
    <property type="match status" value="1"/>
</dbReference>
<organism evidence="2 3">
    <name type="scientific">Turnera subulata</name>
    <dbReference type="NCBI Taxonomy" id="218843"/>
    <lineage>
        <taxon>Eukaryota</taxon>
        <taxon>Viridiplantae</taxon>
        <taxon>Streptophyta</taxon>
        <taxon>Embryophyta</taxon>
        <taxon>Tracheophyta</taxon>
        <taxon>Spermatophyta</taxon>
        <taxon>Magnoliopsida</taxon>
        <taxon>eudicotyledons</taxon>
        <taxon>Gunneridae</taxon>
        <taxon>Pentapetalae</taxon>
        <taxon>rosids</taxon>
        <taxon>fabids</taxon>
        <taxon>Malpighiales</taxon>
        <taxon>Passifloraceae</taxon>
        <taxon>Turnera</taxon>
    </lineage>
</organism>
<evidence type="ECO:0000259" key="1">
    <source>
        <dbReference type="Pfam" id="PF03478"/>
    </source>
</evidence>
<dbReference type="InterPro" id="IPR005174">
    <property type="entry name" value="KIB1-4_b-propeller"/>
</dbReference>
<dbReference type="PANTHER" id="PTHR47123:SF3">
    <property type="entry name" value="DUF295 DOMAIN-CONTAINING PROTEIN"/>
    <property type="match status" value="1"/>
</dbReference>
<evidence type="ECO:0000313" key="2">
    <source>
        <dbReference type="EMBL" id="KAJ4828909.1"/>
    </source>
</evidence>
<evidence type="ECO:0000313" key="3">
    <source>
        <dbReference type="Proteomes" id="UP001141552"/>
    </source>
</evidence>
<dbReference type="PANTHER" id="PTHR47123">
    <property type="entry name" value="F-BOX PROTEIN SKIP23"/>
    <property type="match status" value="1"/>
</dbReference>
<feature type="domain" description="KIB1-4 beta-propeller" evidence="1">
    <location>
        <begin position="153"/>
        <end position="419"/>
    </location>
</feature>
<comment type="caution">
    <text evidence="2">The sequence shown here is derived from an EMBL/GenBank/DDBJ whole genome shotgun (WGS) entry which is preliminary data.</text>
</comment>
<protein>
    <recommendedName>
        <fullName evidence="1">KIB1-4 beta-propeller domain-containing protein</fullName>
    </recommendedName>
</protein>
<dbReference type="EMBL" id="JAKUCV010006047">
    <property type="protein sequence ID" value="KAJ4828909.1"/>
    <property type="molecule type" value="Genomic_DNA"/>
</dbReference>
<sequence length="467" mass="53582">MQKTQTLDDRRAKDQNFTLVKKKKKKEIKKDHALLGNWDLLGRKPRKPLANCVSFYPFSSHSQSMDPASRKCSWSYLPSELLENIANCLGRSRLHILRIRSVCRSWRCSVPLPPQPPLFPKLPYPIEPDIEDLHEDFKLDFVGQFTTLTETSVYSVKPLSGSSIKPWLMRIQSSESGILNFHDLLAVVPYRSTKPTVLNLLDYRVDEICTHYYLKIVGEEEDRSAYYPRQVAVSWSFNDGYTVMTPVSRKLDLAVWKMGDEKWIIITENTTWQGCSFKHVLYACGRFYAFTNRGLVLRIDPDSLEITEVSPMRTYEYTLVWVLENGGDIVGLYKHLTPTADTWAVEKLDEEEHKWVKVGNELKDHSFFYGTYSTFSVLAKDFRGYKAGCVYFDPIKHGGQPRRPVCHGSYSGTSIGVFDMETGRRNPLGLRQGCNELFWPPPCWLYEDEVQSVLSGECSGFVDQSGA</sequence>
<reference evidence="2" key="1">
    <citation type="submission" date="2022-02" db="EMBL/GenBank/DDBJ databases">
        <authorList>
            <person name="Henning P.M."/>
            <person name="McCubbin A.G."/>
            <person name="Shore J.S."/>
        </authorList>
    </citation>
    <scope>NUCLEOTIDE SEQUENCE</scope>
    <source>
        <strain evidence="2">F60SS</strain>
        <tissue evidence="2">Leaves</tissue>
    </source>
</reference>
<proteinExistence type="predicted"/>
<name>A0A9Q0FDR0_9ROSI</name>
<dbReference type="InterPro" id="IPR051304">
    <property type="entry name" value="SCF_F-box_domain"/>
</dbReference>
<dbReference type="InterPro" id="IPR036047">
    <property type="entry name" value="F-box-like_dom_sf"/>
</dbReference>